<evidence type="ECO:0000259" key="1">
    <source>
        <dbReference type="PROSITE" id="PS50883"/>
    </source>
</evidence>
<dbReference type="Proteomes" id="UP001156690">
    <property type="component" value="Unassembled WGS sequence"/>
</dbReference>
<dbReference type="Pfam" id="PF00990">
    <property type="entry name" value="GGDEF"/>
    <property type="match status" value="1"/>
</dbReference>
<dbReference type="Gene3D" id="3.20.20.450">
    <property type="entry name" value="EAL domain"/>
    <property type="match status" value="1"/>
</dbReference>
<dbReference type="SMART" id="SM00052">
    <property type="entry name" value="EAL"/>
    <property type="match status" value="1"/>
</dbReference>
<dbReference type="PANTHER" id="PTHR44757:SF2">
    <property type="entry name" value="BIOFILM ARCHITECTURE MAINTENANCE PROTEIN MBAA"/>
    <property type="match status" value="1"/>
</dbReference>
<dbReference type="PROSITE" id="PS50887">
    <property type="entry name" value="GGDEF"/>
    <property type="match status" value="1"/>
</dbReference>
<dbReference type="Gene3D" id="3.30.70.270">
    <property type="match status" value="1"/>
</dbReference>
<dbReference type="InterPro" id="IPR000160">
    <property type="entry name" value="GGDEF_dom"/>
</dbReference>
<organism evidence="3 4">
    <name type="scientific">Vibrio penaeicida</name>
    <dbReference type="NCBI Taxonomy" id="104609"/>
    <lineage>
        <taxon>Bacteria</taxon>
        <taxon>Pseudomonadati</taxon>
        <taxon>Pseudomonadota</taxon>
        <taxon>Gammaproteobacteria</taxon>
        <taxon>Vibrionales</taxon>
        <taxon>Vibrionaceae</taxon>
        <taxon>Vibrio</taxon>
    </lineage>
</organism>
<dbReference type="SUPFAM" id="SSF141868">
    <property type="entry name" value="EAL domain-like"/>
    <property type="match status" value="1"/>
</dbReference>
<dbReference type="InterPro" id="IPR052155">
    <property type="entry name" value="Biofilm_reg_signaling"/>
</dbReference>
<dbReference type="PANTHER" id="PTHR44757">
    <property type="entry name" value="DIGUANYLATE CYCLASE DGCP"/>
    <property type="match status" value="1"/>
</dbReference>
<dbReference type="RefSeq" id="WP_126606329.1">
    <property type="nucleotide sequence ID" value="NZ_AP025144.1"/>
</dbReference>
<dbReference type="Pfam" id="PF00563">
    <property type="entry name" value="EAL"/>
    <property type="match status" value="1"/>
</dbReference>
<name>A0AAV5NYX3_9VIBR</name>
<keyword evidence="4" id="KW-1185">Reference proteome</keyword>
<evidence type="ECO:0000313" key="3">
    <source>
        <dbReference type="EMBL" id="GLQ75567.1"/>
    </source>
</evidence>
<comment type="caution">
    <text evidence="3">The sequence shown here is derived from an EMBL/GenBank/DDBJ whole genome shotgun (WGS) entry which is preliminary data.</text>
</comment>
<proteinExistence type="predicted"/>
<protein>
    <submittedName>
        <fullName evidence="3">GGDEF-domain containing protein</fullName>
    </submittedName>
</protein>
<evidence type="ECO:0000259" key="2">
    <source>
        <dbReference type="PROSITE" id="PS50887"/>
    </source>
</evidence>
<evidence type="ECO:0000313" key="4">
    <source>
        <dbReference type="Proteomes" id="UP001156690"/>
    </source>
</evidence>
<dbReference type="NCBIfam" id="TIGR00254">
    <property type="entry name" value="GGDEF"/>
    <property type="match status" value="1"/>
</dbReference>
<accession>A0AAV5NYX3</accession>
<dbReference type="InterPro" id="IPR043128">
    <property type="entry name" value="Rev_trsase/Diguanyl_cyclase"/>
</dbReference>
<dbReference type="EMBL" id="BSNX01000074">
    <property type="protein sequence ID" value="GLQ75567.1"/>
    <property type="molecule type" value="Genomic_DNA"/>
</dbReference>
<feature type="domain" description="EAL" evidence="1">
    <location>
        <begin position="395"/>
        <end position="652"/>
    </location>
</feature>
<dbReference type="CDD" id="cd01949">
    <property type="entry name" value="GGDEF"/>
    <property type="match status" value="1"/>
</dbReference>
<dbReference type="InterPro" id="IPR001633">
    <property type="entry name" value="EAL_dom"/>
</dbReference>
<dbReference type="PROSITE" id="PS50883">
    <property type="entry name" value="EAL"/>
    <property type="match status" value="1"/>
</dbReference>
<dbReference type="SMART" id="SM00267">
    <property type="entry name" value="GGDEF"/>
    <property type="match status" value="1"/>
</dbReference>
<dbReference type="InterPro" id="IPR035919">
    <property type="entry name" value="EAL_sf"/>
</dbReference>
<dbReference type="AlphaFoldDB" id="A0AAV5NYX3"/>
<dbReference type="InterPro" id="IPR029787">
    <property type="entry name" value="Nucleotide_cyclase"/>
</dbReference>
<dbReference type="SUPFAM" id="SSF55073">
    <property type="entry name" value="Nucleotide cyclase"/>
    <property type="match status" value="1"/>
</dbReference>
<sequence>MRAYEAFELLHNPIWIFDLDSKQVVWANKPALLLWESGSLHELVNRDLRASMSMAVEATLEQYRKKFQKNEKIRTWWSFTPKHKLKCALCVFSGIEIEPNRTAMLVEVVAEQNSLKRDIAFSGGGRLSLLFDDQGELISANEAFRLTFNSNFHSLGDFLSSQSRAKQWIQTASSKQELKDEISFNLNGKPHHFEISAQWLADNNQLLLNLTDITEKKQRLEEARFNAHHDYLTGLFNRRGMLDVISEYVIQKVPFVLAFLDLDGFKLINDTYGHGVGDELLKSVTKRLKEIVDPSCSLGRFGGDEFVVLFPEQSKHQVDNKLHQIIQMASIDYPIPNIGELSITSSIGASHFPTDCQNVEELIKQAGMAMHYAKSEGRNRFELFSPELSYSLNRKVLIRNRLTKAFDKRAFKLVFQPIVQTENTKIKGVEVLLRWDDSELGSVHPEEFIPIAEETGQIVEIADWVFDEVGRTLSEWKRTLPEEFVVSINVSQIQLNSSLHTRLKALLHQYGLSGKNLALEIAEPSMALKHADCVKWLENIKELDINIFLDNFGTGYSSLASLDLLPIDAIKLDKRFTSQTSDLSQEEMTNKTVLKASAALSNALKLDLIAVGVETNEQKQLLSELGCRYFQGYLVSKPLSKTIIEQRFLNVIDAEA</sequence>
<dbReference type="CDD" id="cd01948">
    <property type="entry name" value="EAL"/>
    <property type="match status" value="1"/>
</dbReference>
<feature type="domain" description="GGDEF" evidence="2">
    <location>
        <begin position="253"/>
        <end position="386"/>
    </location>
</feature>
<gene>
    <name evidence="3" type="ORF">GCM10007932_49290</name>
</gene>
<reference evidence="4" key="1">
    <citation type="journal article" date="2019" name="Int. J. Syst. Evol. Microbiol.">
        <title>The Global Catalogue of Microorganisms (GCM) 10K type strain sequencing project: providing services to taxonomists for standard genome sequencing and annotation.</title>
        <authorList>
            <consortium name="The Broad Institute Genomics Platform"/>
            <consortium name="The Broad Institute Genome Sequencing Center for Infectious Disease"/>
            <person name="Wu L."/>
            <person name="Ma J."/>
        </authorList>
    </citation>
    <scope>NUCLEOTIDE SEQUENCE [LARGE SCALE GENOMIC DNA]</scope>
    <source>
        <strain evidence="4">NBRC 15640</strain>
    </source>
</reference>